<evidence type="ECO:0000256" key="1">
    <source>
        <dbReference type="SAM" id="Phobius"/>
    </source>
</evidence>
<comment type="caution">
    <text evidence="2">The sequence shown here is derived from an EMBL/GenBank/DDBJ whole genome shotgun (WGS) entry which is preliminary data.</text>
</comment>
<name>A0A645ARE0_9ZZZZ</name>
<reference evidence="2" key="1">
    <citation type="submission" date="2019-08" db="EMBL/GenBank/DDBJ databases">
        <authorList>
            <person name="Kucharzyk K."/>
            <person name="Murdoch R.W."/>
            <person name="Higgins S."/>
            <person name="Loffler F."/>
        </authorList>
    </citation>
    <scope>NUCLEOTIDE SEQUENCE</scope>
</reference>
<gene>
    <name evidence="2" type="ORF">SDC9_98920</name>
</gene>
<feature type="transmembrane region" description="Helical" evidence="1">
    <location>
        <begin position="21"/>
        <end position="40"/>
    </location>
</feature>
<organism evidence="2">
    <name type="scientific">bioreactor metagenome</name>
    <dbReference type="NCBI Taxonomy" id="1076179"/>
    <lineage>
        <taxon>unclassified sequences</taxon>
        <taxon>metagenomes</taxon>
        <taxon>ecological metagenomes</taxon>
    </lineage>
</organism>
<sequence length="89" mass="9667">MDFLNNVMTIIQKLVELQGATTGLVSWLIVAQIVVMVVFTTHLPTPLPLQEAVVALRPQVIIPLAIMIHLLESVSFGVGLVIKIVGLQL</sequence>
<evidence type="ECO:0000313" key="2">
    <source>
        <dbReference type="EMBL" id="MPM52164.1"/>
    </source>
</evidence>
<dbReference type="AlphaFoldDB" id="A0A645ARE0"/>
<keyword evidence="1" id="KW-0472">Membrane</keyword>
<dbReference type="EMBL" id="VSSQ01013738">
    <property type="protein sequence ID" value="MPM52164.1"/>
    <property type="molecule type" value="Genomic_DNA"/>
</dbReference>
<protein>
    <submittedName>
        <fullName evidence="2">Uncharacterized protein</fullName>
    </submittedName>
</protein>
<feature type="transmembrane region" description="Helical" evidence="1">
    <location>
        <begin position="60"/>
        <end position="82"/>
    </location>
</feature>
<keyword evidence="1" id="KW-1133">Transmembrane helix</keyword>
<proteinExistence type="predicted"/>
<keyword evidence="1" id="KW-0812">Transmembrane</keyword>
<accession>A0A645ARE0</accession>